<dbReference type="HOGENOM" id="CLU_157805_0_0_9"/>
<dbReference type="eggNOG" id="ENOG5031Q9C">
    <property type="taxonomic scope" value="Bacteria"/>
</dbReference>
<feature type="transmembrane region" description="Helical" evidence="1">
    <location>
        <begin position="67"/>
        <end position="87"/>
    </location>
</feature>
<dbReference type="RefSeq" id="WP_005424170.1">
    <property type="nucleotide sequence ID" value="NZ_DS264309.1"/>
</dbReference>
<reference evidence="2 3" key="2">
    <citation type="submission" date="2007-04" db="EMBL/GenBank/DDBJ databases">
        <title>Draft genome sequence of Ruminococcus obeum (ATCC 29174).</title>
        <authorList>
            <person name="Sudarsanam P."/>
            <person name="Ley R."/>
            <person name="Guruge J."/>
            <person name="Turnbaugh P.J."/>
            <person name="Mahowald M."/>
            <person name="Liep D."/>
            <person name="Gordon J."/>
        </authorList>
    </citation>
    <scope>NUCLEOTIDE SEQUENCE [LARGE SCALE GENOMIC DNA]</scope>
    <source>
        <strain evidence="2 3">ATCC 29174</strain>
    </source>
</reference>
<evidence type="ECO:0000256" key="1">
    <source>
        <dbReference type="SAM" id="Phobius"/>
    </source>
</evidence>
<feature type="transmembrane region" description="Helical" evidence="1">
    <location>
        <begin position="27"/>
        <end position="47"/>
    </location>
</feature>
<reference evidence="2 3" key="1">
    <citation type="submission" date="2007-03" db="EMBL/GenBank/DDBJ databases">
        <authorList>
            <person name="Fulton L."/>
            <person name="Clifton S."/>
            <person name="Fulton B."/>
            <person name="Xu J."/>
            <person name="Minx P."/>
            <person name="Pepin K.H."/>
            <person name="Johnson M."/>
            <person name="Thiruvilangam P."/>
            <person name="Bhonagiri V."/>
            <person name="Nash W.E."/>
            <person name="Mardis E.R."/>
            <person name="Wilson R.K."/>
        </authorList>
    </citation>
    <scope>NUCLEOTIDE SEQUENCE [LARGE SCALE GENOMIC DNA]</scope>
    <source>
        <strain evidence="2 3">ATCC 29174</strain>
    </source>
</reference>
<accession>A5ZXM9</accession>
<keyword evidence="1" id="KW-0812">Transmembrane</keyword>
<evidence type="ECO:0000313" key="3">
    <source>
        <dbReference type="Proteomes" id="UP000006002"/>
    </source>
</evidence>
<proteinExistence type="predicted"/>
<dbReference type="EMBL" id="AAVO02000026">
    <property type="protein sequence ID" value="EDM85633.1"/>
    <property type="molecule type" value="Genomic_DNA"/>
</dbReference>
<evidence type="ECO:0000313" key="2">
    <source>
        <dbReference type="EMBL" id="EDM85633.1"/>
    </source>
</evidence>
<keyword evidence="1" id="KW-1133">Transmembrane helix</keyword>
<gene>
    <name evidence="2" type="ORF">RUMOBE_03784</name>
</gene>
<keyword evidence="1" id="KW-0472">Membrane</keyword>
<organism evidence="2 3">
    <name type="scientific">Blautia obeum ATCC 29174</name>
    <dbReference type="NCBI Taxonomy" id="411459"/>
    <lineage>
        <taxon>Bacteria</taxon>
        <taxon>Bacillati</taxon>
        <taxon>Bacillota</taxon>
        <taxon>Clostridia</taxon>
        <taxon>Lachnospirales</taxon>
        <taxon>Lachnospiraceae</taxon>
        <taxon>Blautia</taxon>
    </lineage>
</organism>
<name>A5ZXM9_9FIRM</name>
<dbReference type="AlphaFoldDB" id="A5ZXM9"/>
<sequence length="133" mass="14704">MAGKLKKEKQKVYLSPGNLKRKMIPRIFFMSYLGINVIALTGIPVYASDIFATAKNAMQTVYTDVAGIATVAAVVCAAVCLFLMNFSKSGRTVDESRSWLKRIVVCWAALMTLGAIVTYLEKLFRKVCLRADV</sequence>
<comment type="caution">
    <text evidence="2">The sequence shown here is derived from an EMBL/GenBank/DDBJ whole genome shotgun (WGS) entry which is preliminary data.</text>
</comment>
<dbReference type="Proteomes" id="UP000006002">
    <property type="component" value="Unassembled WGS sequence"/>
</dbReference>
<protein>
    <submittedName>
        <fullName evidence="2">Uncharacterized protein</fullName>
    </submittedName>
</protein>
<feature type="transmembrane region" description="Helical" evidence="1">
    <location>
        <begin position="99"/>
        <end position="120"/>
    </location>
</feature>